<evidence type="ECO:0000313" key="1">
    <source>
        <dbReference type="EMBL" id="SHH96048.1"/>
    </source>
</evidence>
<reference evidence="1 2" key="1">
    <citation type="submission" date="2016-11" db="EMBL/GenBank/DDBJ databases">
        <authorList>
            <person name="Jaros S."/>
            <person name="Januszkiewicz K."/>
            <person name="Wedrychowicz H."/>
        </authorList>
    </citation>
    <scope>NUCLEOTIDE SEQUENCE [LARGE SCALE GENOMIC DNA]</scope>
    <source>
        <strain evidence="1 2">DSM 9705</strain>
    </source>
</reference>
<name>A0A1M5X8Z1_9BACT</name>
<dbReference type="RefSeq" id="WP_073377148.1">
    <property type="nucleotide sequence ID" value="NZ_FQXS01000018.1"/>
</dbReference>
<proteinExistence type="predicted"/>
<dbReference type="Proteomes" id="UP000184139">
    <property type="component" value="Unassembled WGS sequence"/>
</dbReference>
<dbReference type="OrthoDB" id="5469096at2"/>
<gene>
    <name evidence="1" type="ORF">SAMN02745124_02848</name>
</gene>
<evidence type="ECO:0000313" key="2">
    <source>
        <dbReference type="Proteomes" id="UP000184139"/>
    </source>
</evidence>
<sequence>MELRISHGCPSCGAPVEMKEADRLTDCAFCDVQNYLVDSGLQRYALPSKDTRRRADHGALYFPYLRFKGNIFSCQGLQISHKVLDTTYRGLSAPLLPPSLGVRPQAMKVQMVDATLGGRYFRRKETAVAILQRAASTVKASGTVEDGPLYHRSFIGETVSCIYLPLVVEDGIVYDGVLDRQIGPAEPWMIDTSISVPFQPQWQPSFLATICPQCGATMRGERDSLVLHCDNCQTCWSEKGRKFVPVPYQVVPGTASDLVYLPFWRIGVETRGIEMRTMGDLLRVTNQPVVVNSAHRERGLEFWIPAVKLRPTAFLKLARSATLSQLKFPEGERRLARPLHPVTLPLKEATQALKSLVAEMTVRKKEVLPQLPQLSFGVRQTSLVFLPFEDTGHDLVQIHASLAVPSSVVRFGRKL</sequence>
<organism evidence="1 2">
    <name type="scientific">Desulfofustis glycolicus DSM 9705</name>
    <dbReference type="NCBI Taxonomy" id="1121409"/>
    <lineage>
        <taxon>Bacteria</taxon>
        <taxon>Pseudomonadati</taxon>
        <taxon>Thermodesulfobacteriota</taxon>
        <taxon>Desulfobulbia</taxon>
        <taxon>Desulfobulbales</taxon>
        <taxon>Desulfocapsaceae</taxon>
        <taxon>Desulfofustis</taxon>
    </lineage>
</organism>
<protein>
    <submittedName>
        <fullName evidence="1">Uncharacterized protein</fullName>
    </submittedName>
</protein>
<keyword evidence="2" id="KW-1185">Reference proteome</keyword>
<dbReference type="AlphaFoldDB" id="A0A1M5X8Z1"/>
<dbReference type="STRING" id="1121409.SAMN02745124_02848"/>
<accession>A0A1M5X8Z1</accession>
<dbReference type="EMBL" id="FQXS01000018">
    <property type="protein sequence ID" value="SHH96048.1"/>
    <property type="molecule type" value="Genomic_DNA"/>
</dbReference>